<name>A0A4S2MXF1_9PEZI</name>
<reference evidence="1 2" key="1">
    <citation type="submission" date="2019-04" db="EMBL/GenBank/DDBJ databases">
        <title>Comparative genomics and transcriptomics to analyze fruiting body development in filamentous ascomycetes.</title>
        <authorList>
            <consortium name="DOE Joint Genome Institute"/>
            <person name="Lutkenhaus R."/>
            <person name="Traeger S."/>
            <person name="Breuer J."/>
            <person name="Kuo A."/>
            <person name="Lipzen A."/>
            <person name="Pangilinan J."/>
            <person name="Dilworth D."/>
            <person name="Sandor L."/>
            <person name="Poggeler S."/>
            <person name="Barry K."/>
            <person name="Grigoriev I.V."/>
            <person name="Nowrousian M."/>
        </authorList>
    </citation>
    <scope>NUCLEOTIDE SEQUENCE [LARGE SCALE GENOMIC DNA]</scope>
    <source>
        <strain evidence="1 2">CBS 389.68</strain>
    </source>
</reference>
<protein>
    <submittedName>
        <fullName evidence="1">Uncharacterized protein</fullName>
    </submittedName>
</protein>
<dbReference type="EMBL" id="ML220120">
    <property type="protein sequence ID" value="TGZ81264.1"/>
    <property type="molecule type" value="Genomic_DNA"/>
</dbReference>
<dbReference type="AlphaFoldDB" id="A0A4S2MXF1"/>
<evidence type="ECO:0000313" key="2">
    <source>
        <dbReference type="Proteomes" id="UP000298138"/>
    </source>
</evidence>
<sequence length="85" mass="9675">MISTPKFFKDVAQATESKQMDISPLLSKALEREMRGLVDAEKYDIPLLSGERKVFSTKQFFVAYIDVVLTFGSSRRGLLMLHDTM</sequence>
<dbReference type="OrthoDB" id="3938979at2759"/>
<proteinExistence type="predicted"/>
<organism evidence="1 2">
    <name type="scientific">Ascodesmis nigricans</name>
    <dbReference type="NCBI Taxonomy" id="341454"/>
    <lineage>
        <taxon>Eukaryota</taxon>
        <taxon>Fungi</taxon>
        <taxon>Dikarya</taxon>
        <taxon>Ascomycota</taxon>
        <taxon>Pezizomycotina</taxon>
        <taxon>Pezizomycetes</taxon>
        <taxon>Pezizales</taxon>
        <taxon>Ascodesmidaceae</taxon>
        <taxon>Ascodesmis</taxon>
    </lineage>
</organism>
<keyword evidence="2" id="KW-1185">Reference proteome</keyword>
<accession>A0A4S2MXF1</accession>
<dbReference type="InParanoid" id="A0A4S2MXF1"/>
<dbReference type="Proteomes" id="UP000298138">
    <property type="component" value="Unassembled WGS sequence"/>
</dbReference>
<gene>
    <name evidence="1" type="ORF">EX30DRAFT_340894</name>
</gene>
<evidence type="ECO:0000313" key="1">
    <source>
        <dbReference type="EMBL" id="TGZ81264.1"/>
    </source>
</evidence>